<comment type="caution">
    <text evidence="1">The sequence shown here is derived from an EMBL/GenBank/DDBJ whole genome shotgun (WGS) entry which is preliminary data.</text>
</comment>
<reference evidence="1" key="1">
    <citation type="submission" date="2019-09" db="EMBL/GenBank/DDBJ databases">
        <authorList>
            <person name="Teo W.F.A."/>
            <person name="Duangmal K."/>
        </authorList>
    </citation>
    <scope>NUCLEOTIDE SEQUENCE [LARGE SCALE GENOMIC DNA]</scope>
    <source>
        <strain evidence="1">K81G1</strain>
    </source>
</reference>
<dbReference type="Proteomes" id="UP000319769">
    <property type="component" value="Unassembled WGS sequence"/>
</dbReference>
<evidence type="ECO:0000313" key="1">
    <source>
        <dbReference type="EMBL" id="KAA9151357.1"/>
    </source>
</evidence>
<sequence length="84" mass="8560">MRAASGLTLRVEDSSTAGMDCAQATDLVARFQRQLTGKQGPDSRDPVSATVDGWLCVSGPPSAQGGTTCSKQDLTVFAGVAAGE</sequence>
<dbReference type="EMBL" id="VMNW02000102">
    <property type="protein sequence ID" value="KAA9151357.1"/>
    <property type="molecule type" value="Genomic_DNA"/>
</dbReference>
<name>A0A5N0UMY3_9PSEU</name>
<keyword evidence="2" id="KW-1185">Reference proteome</keyword>
<gene>
    <name evidence="1" type="ORF">FPZ12_039165</name>
</gene>
<dbReference type="OrthoDB" id="3633143at2"/>
<evidence type="ECO:0000313" key="2">
    <source>
        <dbReference type="Proteomes" id="UP000319769"/>
    </source>
</evidence>
<protein>
    <submittedName>
        <fullName evidence="1">Uncharacterized protein</fullName>
    </submittedName>
</protein>
<proteinExistence type="predicted"/>
<dbReference type="AlphaFoldDB" id="A0A5N0UMY3"/>
<accession>A0A5N0UMY3</accession>
<organism evidence="1 2">
    <name type="scientific">Amycolatopsis acidicola</name>
    <dbReference type="NCBI Taxonomy" id="2596893"/>
    <lineage>
        <taxon>Bacteria</taxon>
        <taxon>Bacillati</taxon>
        <taxon>Actinomycetota</taxon>
        <taxon>Actinomycetes</taxon>
        <taxon>Pseudonocardiales</taxon>
        <taxon>Pseudonocardiaceae</taxon>
        <taxon>Amycolatopsis</taxon>
    </lineage>
</organism>